<comment type="caution">
    <text evidence="2">The sequence shown here is derived from an EMBL/GenBank/DDBJ whole genome shotgun (WGS) entry which is preliminary data.</text>
</comment>
<dbReference type="STRING" id="337097.BHF71_02325"/>
<dbReference type="Pfam" id="PF02645">
    <property type="entry name" value="DegV"/>
    <property type="match status" value="1"/>
</dbReference>
<dbReference type="GO" id="GO:0008289">
    <property type="term" value="F:lipid binding"/>
    <property type="evidence" value="ECO:0007669"/>
    <property type="project" value="UniProtKB-KW"/>
</dbReference>
<dbReference type="EMBL" id="MIJF01000035">
    <property type="protein sequence ID" value="OEF99116.1"/>
    <property type="molecule type" value="Genomic_DNA"/>
</dbReference>
<sequence length="283" mass="32144">MTFVLDSGSDYESFLSTFFNYPVRVVSLHIIIDGKEYLDGVDITKQKFYQEMGKAKNLPKTSQPSPQQFLDVFNEELEKGNQVLFIGLSSKLSGTYQSALIAKNMLSEEEQKNVFLVDSQNVSAPIILQLMKANYLLEKGYSLEEVVEQLETFRLKTNFLALLDTLENLKKGGRISTTKATIGEILNIKPLVTVKDGLIKSLESFRGRKKGIRKIKELLHDKKNLIDKSILFIVHNYEDRALLEADIEQIDLSHFKERIYLKIGSTIGTYAGINTIAFAYIEE</sequence>
<evidence type="ECO:0000313" key="3">
    <source>
        <dbReference type="Proteomes" id="UP000243739"/>
    </source>
</evidence>
<evidence type="ECO:0000313" key="2">
    <source>
        <dbReference type="EMBL" id="OEF99116.1"/>
    </source>
</evidence>
<keyword evidence="1" id="KW-0446">Lipid-binding</keyword>
<dbReference type="Proteomes" id="UP000243739">
    <property type="component" value="Unassembled WGS sequence"/>
</dbReference>
<accession>A0A1D2YTW5</accession>
<dbReference type="InterPro" id="IPR043168">
    <property type="entry name" value="DegV_C"/>
</dbReference>
<evidence type="ECO:0000256" key="1">
    <source>
        <dbReference type="ARBA" id="ARBA00023121"/>
    </source>
</evidence>
<gene>
    <name evidence="2" type="ORF">BHF71_02325</name>
</gene>
<organism evidence="2 3">
    <name type="scientific">Vulcanibacillus modesticaldus</name>
    <dbReference type="NCBI Taxonomy" id="337097"/>
    <lineage>
        <taxon>Bacteria</taxon>
        <taxon>Bacillati</taxon>
        <taxon>Bacillota</taxon>
        <taxon>Bacilli</taxon>
        <taxon>Bacillales</taxon>
        <taxon>Bacillaceae</taxon>
        <taxon>Vulcanibacillus</taxon>
    </lineage>
</organism>
<dbReference type="SUPFAM" id="SSF82549">
    <property type="entry name" value="DAK1/DegV-like"/>
    <property type="match status" value="1"/>
</dbReference>
<reference evidence="2 3" key="1">
    <citation type="submission" date="2016-09" db="EMBL/GenBank/DDBJ databases">
        <title>Draft genome sequence for the type strain of Vulcanibacillus modesticaldus BR, a strictly anaerobic, moderately thermophilic, and nitrate-reducing bacterium from deep sea-hydrothermal vents of the Mid-Atlantic Ridge.</title>
        <authorList>
            <person name="Abin C.A."/>
            <person name="Hollibaugh J.T."/>
        </authorList>
    </citation>
    <scope>NUCLEOTIDE SEQUENCE [LARGE SCALE GENOMIC DNA]</scope>
    <source>
        <strain evidence="2 3">BR</strain>
    </source>
</reference>
<dbReference type="Gene3D" id="3.40.50.10170">
    <property type="match status" value="1"/>
</dbReference>
<proteinExistence type="predicted"/>
<protein>
    <recommendedName>
        <fullName evidence="4">Fatty acid-binding protein DegV</fullName>
    </recommendedName>
</protein>
<dbReference type="Gene3D" id="3.30.1180.10">
    <property type="match status" value="1"/>
</dbReference>
<keyword evidence="3" id="KW-1185">Reference proteome</keyword>
<name>A0A1D2YTW5_9BACI</name>
<dbReference type="PROSITE" id="PS51482">
    <property type="entry name" value="DEGV"/>
    <property type="match status" value="1"/>
</dbReference>
<dbReference type="InterPro" id="IPR003797">
    <property type="entry name" value="DegV"/>
</dbReference>
<evidence type="ECO:0008006" key="4">
    <source>
        <dbReference type="Google" id="ProtNLM"/>
    </source>
</evidence>
<dbReference type="NCBIfam" id="TIGR00762">
    <property type="entry name" value="DegV"/>
    <property type="match status" value="1"/>
</dbReference>
<dbReference type="PANTHER" id="PTHR33434">
    <property type="entry name" value="DEGV DOMAIN-CONTAINING PROTEIN DR_1986-RELATED"/>
    <property type="match status" value="1"/>
</dbReference>
<dbReference type="InterPro" id="IPR050270">
    <property type="entry name" value="DegV_domain_contain"/>
</dbReference>
<dbReference type="AlphaFoldDB" id="A0A1D2YTW5"/>
<dbReference type="PANTHER" id="PTHR33434:SF2">
    <property type="entry name" value="FATTY ACID-BINDING PROTEIN TM_1468"/>
    <property type="match status" value="1"/>
</dbReference>